<dbReference type="RefSeq" id="XP_064704788.1">
    <property type="nucleotide sequence ID" value="XM_064847676.1"/>
</dbReference>
<dbReference type="Gene3D" id="3.90.1590.10">
    <property type="entry name" value="glutathione-dependent formaldehyde- activating enzyme (gfa)"/>
    <property type="match status" value="1"/>
</dbReference>
<dbReference type="SUPFAM" id="SSF51316">
    <property type="entry name" value="Mss4-like"/>
    <property type="match status" value="1"/>
</dbReference>
<proteinExistence type="inferred from homology"/>
<gene>
    <name evidence="6" type="ORF">LTR84_004097</name>
</gene>
<evidence type="ECO:0000256" key="2">
    <source>
        <dbReference type="ARBA" id="ARBA00022723"/>
    </source>
</evidence>
<dbReference type="PROSITE" id="PS51891">
    <property type="entry name" value="CENP_V_GFA"/>
    <property type="match status" value="1"/>
</dbReference>
<dbReference type="PANTHER" id="PTHR33337">
    <property type="entry name" value="GFA DOMAIN-CONTAINING PROTEIN"/>
    <property type="match status" value="1"/>
</dbReference>
<dbReference type="Proteomes" id="UP001358417">
    <property type="component" value="Unassembled WGS sequence"/>
</dbReference>
<evidence type="ECO:0000256" key="3">
    <source>
        <dbReference type="ARBA" id="ARBA00022833"/>
    </source>
</evidence>
<organism evidence="6 7">
    <name type="scientific">Exophiala bonariae</name>
    <dbReference type="NCBI Taxonomy" id="1690606"/>
    <lineage>
        <taxon>Eukaryota</taxon>
        <taxon>Fungi</taxon>
        <taxon>Dikarya</taxon>
        <taxon>Ascomycota</taxon>
        <taxon>Pezizomycotina</taxon>
        <taxon>Eurotiomycetes</taxon>
        <taxon>Chaetothyriomycetidae</taxon>
        <taxon>Chaetothyriales</taxon>
        <taxon>Herpotrichiellaceae</taxon>
        <taxon>Exophiala</taxon>
    </lineage>
</organism>
<comment type="caution">
    <text evidence="6">The sequence shown here is derived from an EMBL/GenBank/DDBJ whole genome shotgun (WGS) entry which is preliminary data.</text>
</comment>
<dbReference type="PANTHER" id="PTHR33337:SF30">
    <property type="entry name" value="DUF636 DOMAIN PROTEIN (AFU_ORTHOLOGUE AFUA_1G03180)"/>
    <property type="match status" value="1"/>
</dbReference>
<feature type="domain" description="CENP-V/GFA" evidence="5">
    <location>
        <begin position="2"/>
        <end position="126"/>
    </location>
</feature>
<keyword evidence="3" id="KW-0862">Zinc</keyword>
<dbReference type="GO" id="GO:0016846">
    <property type="term" value="F:carbon-sulfur lyase activity"/>
    <property type="evidence" value="ECO:0007669"/>
    <property type="project" value="InterPro"/>
</dbReference>
<dbReference type="GeneID" id="89972276"/>
<evidence type="ECO:0000259" key="5">
    <source>
        <dbReference type="PROSITE" id="PS51891"/>
    </source>
</evidence>
<dbReference type="EMBL" id="JAVRRD010000018">
    <property type="protein sequence ID" value="KAK5049978.1"/>
    <property type="molecule type" value="Genomic_DNA"/>
</dbReference>
<reference evidence="6 7" key="1">
    <citation type="submission" date="2023-08" db="EMBL/GenBank/DDBJ databases">
        <title>Black Yeasts Isolated from many extreme environments.</title>
        <authorList>
            <person name="Coleine C."/>
            <person name="Stajich J.E."/>
            <person name="Selbmann L."/>
        </authorList>
    </citation>
    <scope>NUCLEOTIDE SEQUENCE [LARGE SCALE GENOMIC DNA]</scope>
    <source>
        <strain evidence="6 7">CCFEE 5792</strain>
    </source>
</reference>
<name>A0AAV9N5H0_9EURO</name>
<dbReference type="Pfam" id="PF04828">
    <property type="entry name" value="GFA"/>
    <property type="match status" value="1"/>
</dbReference>
<keyword evidence="2" id="KW-0479">Metal-binding</keyword>
<protein>
    <recommendedName>
        <fullName evidence="5">CENP-V/GFA domain-containing protein</fullName>
    </recommendedName>
</protein>
<evidence type="ECO:0000313" key="7">
    <source>
        <dbReference type="Proteomes" id="UP001358417"/>
    </source>
</evidence>
<evidence type="ECO:0000313" key="6">
    <source>
        <dbReference type="EMBL" id="KAK5049978.1"/>
    </source>
</evidence>
<keyword evidence="7" id="KW-1185">Reference proteome</keyword>
<keyword evidence="4" id="KW-0456">Lyase</keyword>
<evidence type="ECO:0000256" key="1">
    <source>
        <dbReference type="ARBA" id="ARBA00005495"/>
    </source>
</evidence>
<sequence length="141" mass="14609">MPSGSCFCGNIKVEYSGEPAMTALCHCADCRKIGGANYSNNIVVPVANFKILSGKPKEISKTADSGKSITSSFCGDCGTTLWRHGDAFGGVDGMRIIKAGILDDVNVINSIKPGAELFAPGRVSWVPAVEGAGQVDAMPPS</sequence>
<accession>A0AAV9N5H0</accession>
<evidence type="ECO:0000256" key="4">
    <source>
        <dbReference type="ARBA" id="ARBA00023239"/>
    </source>
</evidence>
<dbReference type="AlphaFoldDB" id="A0AAV9N5H0"/>
<dbReference type="GO" id="GO:0046872">
    <property type="term" value="F:metal ion binding"/>
    <property type="evidence" value="ECO:0007669"/>
    <property type="project" value="UniProtKB-KW"/>
</dbReference>
<dbReference type="InterPro" id="IPR011057">
    <property type="entry name" value="Mss4-like_sf"/>
</dbReference>
<dbReference type="InterPro" id="IPR006913">
    <property type="entry name" value="CENP-V/GFA"/>
</dbReference>
<comment type="similarity">
    <text evidence="1">Belongs to the Gfa family.</text>
</comment>